<dbReference type="SUPFAM" id="SSF55166">
    <property type="entry name" value="Hedgehog/DD-peptidase"/>
    <property type="match status" value="2"/>
</dbReference>
<dbReference type="GO" id="GO:0005113">
    <property type="term" value="F:patched binding"/>
    <property type="evidence" value="ECO:0007669"/>
    <property type="project" value="TreeGrafter"/>
</dbReference>
<dbReference type="GO" id="GO:0010468">
    <property type="term" value="P:regulation of gene expression"/>
    <property type="evidence" value="ECO:0007669"/>
    <property type="project" value="TreeGrafter"/>
</dbReference>
<proteinExistence type="predicted"/>
<dbReference type="InterPro" id="IPR000320">
    <property type="entry name" value="Hedgehog_signalling_dom"/>
</dbReference>
<dbReference type="GO" id="GO:0007224">
    <property type="term" value="P:smoothened signaling pathway"/>
    <property type="evidence" value="ECO:0007669"/>
    <property type="project" value="TreeGrafter"/>
</dbReference>
<dbReference type="InterPro" id="IPR009045">
    <property type="entry name" value="Zn_M74/Hedgehog-like"/>
</dbReference>
<dbReference type="GO" id="GO:0001708">
    <property type="term" value="P:cell fate specification"/>
    <property type="evidence" value="ECO:0007669"/>
    <property type="project" value="TreeGrafter"/>
</dbReference>
<organism evidence="2">
    <name type="scientific">Magallana gigas</name>
    <name type="common">Pacific oyster</name>
    <name type="synonym">Crassostrea gigas</name>
    <dbReference type="NCBI Taxonomy" id="29159"/>
    <lineage>
        <taxon>Eukaryota</taxon>
        <taxon>Metazoa</taxon>
        <taxon>Spiralia</taxon>
        <taxon>Lophotrochozoa</taxon>
        <taxon>Mollusca</taxon>
        <taxon>Bivalvia</taxon>
        <taxon>Autobranchia</taxon>
        <taxon>Pteriomorphia</taxon>
        <taxon>Ostreida</taxon>
        <taxon>Ostreoidea</taxon>
        <taxon>Ostreidae</taxon>
        <taxon>Magallana</taxon>
    </lineage>
</organism>
<gene>
    <name evidence="2" type="ORF">CGI_10017874</name>
</gene>
<reference evidence="2" key="1">
    <citation type="journal article" date="2012" name="Nature">
        <title>The oyster genome reveals stress adaptation and complexity of shell formation.</title>
        <authorList>
            <person name="Zhang G."/>
            <person name="Fang X."/>
            <person name="Guo X."/>
            <person name="Li L."/>
            <person name="Luo R."/>
            <person name="Xu F."/>
            <person name="Yang P."/>
            <person name="Zhang L."/>
            <person name="Wang X."/>
            <person name="Qi H."/>
            <person name="Xiong Z."/>
            <person name="Que H."/>
            <person name="Xie Y."/>
            <person name="Holland P.W."/>
            <person name="Paps J."/>
            <person name="Zhu Y."/>
            <person name="Wu F."/>
            <person name="Chen Y."/>
            <person name="Wang J."/>
            <person name="Peng C."/>
            <person name="Meng J."/>
            <person name="Yang L."/>
            <person name="Liu J."/>
            <person name="Wen B."/>
            <person name="Zhang N."/>
            <person name="Huang Z."/>
            <person name="Zhu Q."/>
            <person name="Feng Y."/>
            <person name="Mount A."/>
            <person name="Hedgecock D."/>
            <person name="Xu Z."/>
            <person name="Liu Y."/>
            <person name="Domazet-Loso T."/>
            <person name="Du Y."/>
            <person name="Sun X."/>
            <person name="Zhang S."/>
            <person name="Liu B."/>
            <person name="Cheng P."/>
            <person name="Jiang X."/>
            <person name="Li J."/>
            <person name="Fan D."/>
            <person name="Wang W."/>
            <person name="Fu W."/>
            <person name="Wang T."/>
            <person name="Wang B."/>
            <person name="Zhang J."/>
            <person name="Peng Z."/>
            <person name="Li Y."/>
            <person name="Li N."/>
            <person name="Wang J."/>
            <person name="Chen M."/>
            <person name="He Y."/>
            <person name="Tan F."/>
            <person name="Song X."/>
            <person name="Zheng Q."/>
            <person name="Huang R."/>
            <person name="Yang H."/>
            <person name="Du X."/>
            <person name="Chen L."/>
            <person name="Yang M."/>
            <person name="Gaffney P.M."/>
            <person name="Wang S."/>
            <person name="Luo L."/>
            <person name="She Z."/>
            <person name="Ming Y."/>
            <person name="Huang W."/>
            <person name="Zhang S."/>
            <person name="Huang B."/>
            <person name="Zhang Y."/>
            <person name="Qu T."/>
            <person name="Ni P."/>
            <person name="Miao G."/>
            <person name="Wang J."/>
            <person name="Wang Q."/>
            <person name="Steinberg C.E."/>
            <person name="Wang H."/>
            <person name="Li N."/>
            <person name="Qian L."/>
            <person name="Zhang G."/>
            <person name="Li Y."/>
            <person name="Yang H."/>
            <person name="Liu X."/>
            <person name="Wang J."/>
            <person name="Yin Y."/>
            <person name="Wang J."/>
        </authorList>
    </citation>
    <scope>NUCLEOTIDE SEQUENCE [LARGE SCALE GENOMIC DNA]</scope>
    <source>
        <strain evidence="2">05x7-T-G4-1.051#20</strain>
    </source>
</reference>
<sequence>MRLVVLGLFLLPLVSGLQSHHFDHNVDVKHPESGEHVKLRSKGRLSEAIDLDRVQGIKRVICEDQRILIAVEHKGVGREWKKGQVVMGSPKWDCRLNTLPGSPSAQRGVYAKIKEIFFPTETGVVLHTQTVRAFDVIDEADIKFQYTPGNSESHSTETRRRHRRYIANVLSELLGNITWQYSDSTSIPWNSDDSGTGESFGLAIGSNDTEYRFTENVTDNDVMGFVCEDCSGISHMSYEFDLVIKKNAMNEPEIHRYLNKLESNTKMKLKTTFKTSKDLKLAVHKEIDTMHVPPTMLFSVPLAHVRNLPPVMLTVKYTGATHVDLQVDTRDAVSIETDIELGGNYSFAHEYRGTSSLGGDVVPHNWTSSTHRNTVNTDKDMSVNISVYQQILFNTTIGWFARDMEIDFSPPVKYSLKPAIRSKSTIEDVKRCTTKTADLAGNFNVTEARLTVEAFGVSIWNTLIAKGFNKTVSFENDTLYKKCSADCPLSTKTSLYEGLTMTDVLGDPKMSIRRNEPDFHILTQMWGDSVLFSSEEANSSSWCGTPGRHCGNCVYQGADDITQECADRLMVPKLATKISLLGKYVNAEWPSKKLLVVEAWDEPTSSNPRGKHGDASLFYEGKAAQLALTYSNNSLTIPPNVIKDDAENTRLEQLAICTGFQYVSKLKSDSSIEVAVGEKRSSGDQGRKVKKVSLDSRESAEKGAMINAMKRLETVLPGKKCPDVGFDSLQKGKTYPEDPSKQLTEEDVVGPALGQIHRENQEEMSRLYEYQFNDFKFLHERRPNQTENLCGPNRKCRDGYFSVSDDPWVWSANRVMTPRLAFRMRRLAIIAKDIAGLQGSKIIVERAFADKIDRGESSLFLEGRGARLTFLDNPDTNIPLLGHAAVCAGFDFVRNVDNVAIEVFVKLQDGFRTTLIPYPSGQVLLAAAPSTKDSDEYSYPAELEHENMKPLLIDGASEDTGLSTYFKINDFKFEGHRFLRIDSSLVECLDLTQKEFKGKIQILTGYRPKSANEQEVTWSRRQLARFQMGVAAEIISDSDDEILDLAKLLMVTCTPFLRLQRRGLGIFVNQVGKWEKNSIYVDLYPLRDDNRMIDLKINVRRINKDMGCMWNELKLYWSEITKGGPGVIPYNVKSACKKPDLEKKTYLDFNLNRPGFCFQFHDKKFCANSSEAREELGDELLEQLQGVAGTERLDITTTREQIKRCIVTGCGGCSGSGKKWDKKVRACSELIDNFMEHASVPLLRPTEKMSFFNPDNVDSAAHAFACKQHGTKCQETVQLYSIFQTLLAKTYKPNPNTSIEEEVFGATDNPSPLLQIVEQEIAMNVSGNVSIVIDHYKDISSLRSILKVLMIHNRRVDFVNFHVMHGVNPEKIVTTLQRKLETWSGISCPKWSRFAAAPFTVEVISKDRKRRSIEDSRQRNEARRRKRDWERDWILRS</sequence>
<dbReference type="GO" id="GO:0005615">
    <property type="term" value="C:extracellular space"/>
    <property type="evidence" value="ECO:0007669"/>
    <property type="project" value="TreeGrafter"/>
</dbReference>
<dbReference type="Pfam" id="PF01085">
    <property type="entry name" value="HH_signal"/>
    <property type="match status" value="2"/>
</dbReference>
<dbReference type="GO" id="GO:0005509">
    <property type="term" value="F:calcium ion binding"/>
    <property type="evidence" value="ECO:0007669"/>
    <property type="project" value="TreeGrafter"/>
</dbReference>
<evidence type="ECO:0000313" key="2">
    <source>
        <dbReference type="EMBL" id="EKC33941.1"/>
    </source>
</evidence>
<dbReference type="EMBL" id="JH817490">
    <property type="protein sequence ID" value="EKC33941.1"/>
    <property type="molecule type" value="Genomic_DNA"/>
</dbReference>
<protein>
    <submittedName>
        <fullName evidence="2">Protein hedgehog</fullName>
    </submittedName>
</protein>
<accession>K1RIA6</accession>
<dbReference type="PANTHER" id="PTHR11889">
    <property type="entry name" value="HEDGEHOG"/>
    <property type="match status" value="1"/>
</dbReference>
<dbReference type="Gene3D" id="3.30.1380.10">
    <property type="match status" value="2"/>
</dbReference>
<dbReference type="InParanoid" id="K1RIA6"/>
<evidence type="ECO:0000259" key="1">
    <source>
        <dbReference type="Pfam" id="PF01085"/>
    </source>
</evidence>
<feature type="domain" description="Hedgehog N-terminal signalling" evidence="1">
    <location>
        <begin position="563"/>
        <end position="628"/>
    </location>
</feature>
<dbReference type="GO" id="GO:0007267">
    <property type="term" value="P:cell-cell signaling"/>
    <property type="evidence" value="ECO:0007669"/>
    <property type="project" value="InterPro"/>
</dbReference>
<dbReference type="HOGENOM" id="CLU_252106_0_0_1"/>
<dbReference type="InterPro" id="IPR050387">
    <property type="entry name" value="Hedgehog_Signaling"/>
</dbReference>
<feature type="domain" description="Hedgehog N-terminal signalling" evidence="1">
    <location>
        <begin position="811"/>
        <end position="900"/>
    </location>
</feature>
<dbReference type="PANTHER" id="PTHR11889:SF31">
    <property type="entry name" value="PROTEIN HEDGEHOG"/>
    <property type="match status" value="1"/>
</dbReference>
<name>K1RIA6_MAGGI</name>